<dbReference type="InterPro" id="IPR036555">
    <property type="entry name" value="NusA_N_sf"/>
</dbReference>
<gene>
    <name evidence="7" type="primary">nusA</name>
    <name evidence="9" type="ORF">HAD_03655</name>
</gene>
<dbReference type="EMBL" id="ARYH01000001">
    <property type="protein sequence ID" value="KCZ84744.1"/>
    <property type="molecule type" value="Genomic_DNA"/>
</dbReference>
<dbReference type="InterPro" id="IPR003029">
    <property type="entry name" value="S1_domain"/>
</dbReference>
<dbReference type="GO" id="GO:0031564">
    <property type="term" value="P:transcription antitermination"/>
    <property type="evidence" value="ECO:0007669"/>
    <property type="project" value="UniProtKB-UniRule"/>
</dbReference>
<dbReference type="SUPFAM" id="SSF47794">
    <property type="entry name" value="Rad51 N-terminal domain-like"/>
    <property type="match status" value="1"/>
</dbReference>
<dbReference type="PANTHER" id="PTHR22648">
    <property type="entry name" value="TRANSCRIPTION TERMINATION FACTOR NUSA"/>
    <property type="match status" value="1"/>
</dbReference>
<evidence type="ECO:0000259" key="8">
    <source>
        <dbReference type="PROSITE" id="PS50126"/>
    </source>
</evidence>
<comment type="caution">
    <text evidence="9">The sequence shown here is derived from an EMBL/GenBank/DDBJ whole genome shotgun (WGS) entry which is preliminary data.</text>
</comment>
<keyword evidence="5 7" id="KW-0805">Transcription regulation</keyword>
<dbReference type="FunFam" id="3.30.300.20:FF:000002">
    <property type="entry name" value="Transcription termination/antitermination protein NusA"/>
    <property type="match status" value="1"/>
</dbReference>
<dbReference type="InterPro" id="IPR010995">
    <property type="entry name" value="DNA_repair_Rad51/TF_NusA_a-hlx"/>
</dbReference>
<protein>
    <recommendedName>
        <fullName evidence="7">Transcription termination/antitermination protein NusA</fullName>
    </recommendedName>
</protein>
<dbReference type="Pfam" id="PF08529">
    <property type="entry name" value="NusA_N"/>
    <property type="match status" value="1"/>
</dbReference>
<dbReference type="InterPro" id="IPR010213">
    <property type="entry name" value="TF_NusA"/>
</dbReference>
<dbReference type="Proteomes" id="UP000027446">
    <property type="component" value="Unassembled WGS sequence"/>
</dbReference>
<dbReference type="GO" id="GO:0000166">
    <property type="term" value="F:nucleotide binding"/>
    <property type="evidence" value="ECO:0007669"/>
    <property type="project" value="InterPro"/>
</dbReference>
<dbReference type="HAMAP" id="MF_00945_B">
    <property type="entry name" value="NusA_B"/>
    <property type="match status" value="1"/>
</dbReference>
<comment type="similarity">
    <text evidence="7">Belongs to the NusA family.</text>
</comment>
<dbReference type="NCBIfam" id="TIGR01954">
    <property type="entry name" value="nusA_Cterm_rpt"/>
    <property type="match status" value="1"/>
</dbReference>
<dbReference type="CDD" id="cd22529">
    <property type="entry name" value="KH-II_NusA_rpt2"/>
    <property type="match status" value="1"/>
</dbReference>
<dbReference type="InterPro" id="IPR009019">
    <property type="entry name" value="KH_sf_prok-type"/>
</dbReference>
<dbReference type="STRING" id="1280949.HAD_03655"/>
<dbReference type="RefSeq" id="WP_035569487.1">
    <property type="nucleotide sequence ID" value="NZ_ARYH01000001.1"/>
</dbReference>
<evidence type="ECO:0000256" key="6">
    <source>
        <dbReference type="ARBA" id="ARBA00023163"/>
    </source>
</evidence>
<dbReference type="PANTHER" id="PTHR22648:SF0">
    <property type="entry name" value="TRANSCRIPTION TERMINATION_ANTITERMINATION PROTEIN NUSA"/>
    <property type="match status" value="1"/>
</dbReference>
<dbReference type="PATRIC" id="fig|1280949.3.peg.750"/>
<dbReference type="Pfam" id="PF00575">
    <property type="entry name" value="S1"/>
    <property type="match status" value="1"/>
</dbReference>
<dbReference type="Pfam" id="PF26594">
    <property type="entry name" value="KH_NusA_2nd"/>
    <property type="match status" value="1"/>
</dbReference>
<dbReference type="NCBIfam" id="TIGR01953">
    <property type="entry name" value="NusA"/>
    <property type="match status" value="1"/>
</dbReference>
<dbReference type="InterPro" id="IPR025249">
    <property type="entry name" value="TF_NusA_KH_1st"/>
</dbReference>
<dbReference type="SUPFAM" id="SSF54814">
    <property type="entry name" value="Prokaryotic type KH domain (KH-domain type II)"/>
    <property type="match status" value="2"/>
</dbReference>
<dbReference type="Gene3D" id="3.30.300.20">
    <property type="match status" value="2"/>
</dbReference>
<evidence type="ECO:0000313" key="9">
    <source>
        <dbReference type="EMBL" id="KCZ84744.1"/>
    </source>
</evidence>
<dbReference type="GO" id="GO:0005829">
    <property type="term" value="C:cytosol"/>
    <property type="evidence" value="ECO:0007669"/>
    <property type="project" value="TreeGrafter"/>
</dbReference>
<evidence type="ECO:0000256" key="5">
    <source>
        <dbReference type="ARBA" id="ARBA00023015"/>
    </source>
</evidence>
<dbReference type="InterPro" id="IPR015946">
    <property type="entry name" value="KH_dom-like_a/b"/>
</dbReference>
<dbReference type="SUPFAM" id="SSF50249">
    <property type="entry name" value="Nucleic acid-binding proteins"/>
    <property type="match status" value="1"/>
</dbReference>
<organism evidence="9 10">
    <name type="scientific">Hyphomonas adhaerens MHS-3</name>
    <dbReference type="NCBI Taxonomy" id="1280949"/>
    <lineage>
        <taxon>Bacteria</taxon>
        <taxon>Pseudomonadati</taxon>
        <taxon>Pseudomonadota</taxon>
        <taxon>Alphaproteobacteria</taxon>
        <taxon>Hyphomonadales</taxon>
        <taxon>Hyphomonadaceae</taxon>
        <taxon>Hyphomonas</taxon>
    </lineage>
</organism>
<keyword evidence="4 7" id="KW-0694">RNA-binding</keyword>
<dbReference type="Gene3D" id="1.10.150.20">
    <property type="entry name" value="5' to 3' exonuclease, C-terminal subdomain"/>
    <property type="match status" value="2"/>
</dbReference>
<accession>A0A069E4D0</accession>
<dbReference type="PROSITE" id="PS50084">
    <property type="entry name" value="KH_TYPE_1"/>
    <property type="match status" value="1"/>
</dbReference>
<keyword evidence="2 7" id="KW-0963">Cytoplasm</keyword>
<comment type="function">
    <text evidence="7">Participates in both transcription termination and antitermination.</text>
</comment>
<dbReference type="Pfam" id="PF14520">
    <property type="entry name" value="HHH_5"/>
    <property type="match status" value="1"/>
</dbReference>
<keyword evidence="10" id="KW-1185">Reference proteome</keyword>
<dbReference type="InterPro" id="IPR013735">
    <property type="entry name" value="TF_NusA_N"/>
</dbReference>
<dbReference type="AlphaFoldDB" id="A0A069E4D0"/>
<dbReference type="InterPro" id="IPR058582">
    <property type="entry name" value="KH_NusA_2nd"/>
</dbReference>
<sequence>MSAIGVSANRLEILQIAKAVAEEKSIDQSIVIEAMQEAIEKAAKAKYGQEHDIRATIDPVTGEQTLLRVLTVVPEEEFEDDAKQLRLAEAKKIDPSLEIGGELTEELPPFDFGRVAAQTAKQVIMQKVRDAERERQYNEYKDRVGEVISGVVKRVEYGHVIVDLGRAEGIIRRNDGIPRENFQPNDRVRAYLYKVSRETKGPQIFLSRAAPDFMVKLFAQEVPEVYEGVIEIKACARDPGSRAKIGVISNDSSIDPVGACVGMRGARVQAVVGELSGEKIDIIPWSYDDATFIVNALQPAEVSKVVLDEEERRVEVVVADDQFPLAIGRRGQNVRLASQLTGWQIDLITETSDSERYQREFQERTELFMKALDADETLAQLLASEGFETVEEIAYVAPEDFISIEGFDEDVAAELQERAREYLERLAAENDAKRKELGVEDAVMELEGMNPSFAVRLGEEGVKTLDDVAGLVPDDITGWREPGPDGKPVWVEGVLKKGEMRKDDAQMFIMKARVAAGWIEADAIDQMIAAQKEAEAPQELTEEERALLALNTLDSSEAEEIDLGDLGELGDLGDIDLEALAAEGGDDEAAPKE</sequence>
<dbReference type="Gene3D" id="3.30.1480.10">
    <property type="entry name" value="NusA, N-terminal domain"/>
    <property type="match status" value="1"/>
</dbReference>
<feature type="domain" description="S1 motif" evidence="8">
    <location>
        <begin position="145"/>
        <end position="209"/>
    </location>
</feature>
<dbReference type="InterPro" id="IPR010214">
    <property type="entry name" value="Tscrpt_termin_fac_NusA_C_rpt"/>
</dbReference>
<dbReference type="SMART" id="SM00322">
    <property type="entry name" value="KH"/>
    <property type="match status" value="2"/>
</dbReference>
<dbReference type="Gene3D" id="2.40.50.140">
    <property type="entry name" value="Nucleic acid-binding proteins"/>
    <property type="match status" value="1"/>
</dbReference>
<proteinExistence type="inferred from homology"/>
<dbReference type="Pfam" id="PF13184">
    <property type="entry name" value="KH_NusA_1st"/>
    <property type="match status" value="1"/>
</dbReference>
<dbReference type="SUPFAM" id="SSF69705">
    <property type="entry name" value="Transcription factor NusA, N-terminal domain"/>
    <property type="match status" value="1"/>
</dbReference>
<dbReference type="GO" id="GO:0003723">
    <property type="term" value="F:RNA binding"/>
    <property type="evidence" value="ECO:0007669"/>
    <property type="project" value="UniProtKB-UniRule"/>
</dbReference>
<dbReference type="GO" id="GO:0003700">
    <property type="term" value="F:DNA-binding transcription factor activity"/>
    <property type="evidence" value="ECO:0007669"/>
    <property type="project" value="InterPro"/>
</dbReference>
<evidence type="ECO:0000256" key="7">
    <source>
        <dbReference type="HAMAP-Rule" id="MF_00945"/>
    </source>
</evidence>
<evidence type="ECO:0000256" key="2">
    <source>
        <dbReference type="ARBA" id="ARBA00022490"/>
    </source>
</evidence>
<dbReference type="GO" id="GO:0006353">
    <property type="term" value="P:DNA-templated transcription termination"/>
    <property type="evidence" value="ECO:0007669"/>
    <property type="project" value="UniProtKB-UniRule"/>
</dbReference>
<comment type="subunit">
    <text evidence="7">Monomer. Binds directly to the core enzyme of the DNA-dependent RNA polymerase and to nascent RNA.</text>
</comment>
<keyword evidence="6 7" id="KW-0804">Transcription</keyword>
<dbReference type="PROSITE" id="PS50126">
    <property type="entry name" value="S1"/>
    <property type="match status" value="1"/>
</dbReference>
<dbReference type="InterPro" id="IPR012340">
    <property type="entry name" value="NA-bd_OB-fold"/>
</dbReference>
<evidence type="ECO:0000313" key="10">
    <source>
        <dbReference type="Proteomes" id="UP000027446"/>
    </source>
</evidence>
<dbReference type="OrthoDB" id="9807233at2"/>
<evidence type="ECO:0000256" key="1">
    <source>
        <dbReference type="ARBA" id="ARBA00022472"/>
    </source>
</evidence>
<dbReference type="InterPro" id="IPR004087">
    <property type="entry name" value="KH_dom"/>
</dbReference>
<dbReference type="SMART" id="SM00316">
    <property type="entry name" value="S1"/>
    <property type="match status" value="1"/>
</dbReference>
<reference evidence="9 10" key="1">
    <citation type="journal article" date="2014" name="Antonie Van Leeuwenhoek">
        <title>Hyphomonas beringensis sp. nov. and Hyphomonas chukchiensis sp. nov., isolated from surface seawater of the Bering Sea and Chukchi Sea.</title>
        <authorList>
            <person name="Li C."/>
            <person name="Lai Q."/>
            <person name="Li G."/>
            <person name="Dong C."/>
            <person name="Wang J."/>
            <person name="Liao Y."/>
            <person name="Shao Z."/>
        </authorList>
    </citation>
    <scope>NUCLEOTIDE SEQUENCE [LARGE SCALE GENOMIC DNA]</scope>
    <source>
        <strain evidence="9 10">MHS-3</strain>
    </source>
</reference>
<keyword evidence="1 7" id="KW-0806">Transcription termination</keyword>
<evidence type="ECO:0000256" key="3">
    <source>
        <dbReference type="ARBA" id="ARBA00022814"/>
    </source>
</evidence>
<dbReference type="eggNOG" id="COG0195">
    <property type="taxonomic scope" value="Bacteria"/>
</dbReference>
<dbReference type="FunFam" id="3.30.300.20:FF:000005">
    <property type="entry name" value="Transcription termination/antitermination protein NusA"/>
    <property type="match status" value="1"/>
</dbReference>
<keyword evidence="3 7" id="KW-0889">Transcription antitermination</keyword>
<evidence type="ECO:0000256" key="4">
    <source>
        <dbReference type="ARBA" id="ARBA00022884"/>
    </source>
</evidence>
<dbReference type="FunFam" id="2.40.50.140:FF:000058">
    <property type="entry name" value="Transcription termination/antitermination protein NusA"/>
    <property type="match status" value="1"/>
</dbReference>
<dbReference type="InterPro" id="IPR030842">
    <property type="entry name" value="TF_NusA_bacterial"/>
</dbReference>
<dbReference type="CDD" id="cd04455">
    <property type="entry name" value="S1_NusA"/>
    <property type="match status" value="1"/>
</dbReference>
<comment type="subcellular location">
    <subcellularLocation>
        <location evidence="7">Cytoplasm</location>
    </subcellularLocation>
</comment>
<dbReference type="CDD" id="cd02134">
    <property type="entry name" value="KH-II_NusA_rpt1"/>
    <property type="match status" value="1"/>
</dbReference>
<name>A0A069E4D0_9PROT</name>